<proteinExistence type="predicted"/>
<name>A0A2U9C218_SCOMX</name>
<gene>
    <name evidence="1" type="ORF">SMAX5B_022579</name>
</gene>
<keyword evidence="2" id="KW-1185">Reference proteome</keyword>
<organism evidence="1 2">
    <name type="scientific">Scophthalmus maximus</name>
    <name type="common">Turbot</name>
    <name type="synonym">Psetta maxima</name>
    <dbReference type="NCBI Taxonomy" id="52904"/>
    <lineage>
        <taxon>Eukaryota</taxon>
        <taxon>Metazoa</taxon>
        <taxon>Chordata</taxon>
        <taxon>Craniata</taxon>
        <taxon>Vertebrata</taxon>
        <taxon>Euteleostomi</taxon>
        <taxon>Actinopterygii</taxon>
        <taxon>Neopterygii</taxon>
        <taxon>Teleostei</taxon>
        <taxon>Neoteleostei</taxon>
        <taxon>Acanthomorphata</taxon>
        <taxon>Carangaria</taxon>
        <taxon>Pleuronectiformes</taxon>
        <taxon>Pleuronectoidei</taxon>
        <taxon>Scophthalmidae</taxon>
        <taxon>Scophthalmus</taxon>
    </lineage>
</organism>
<dbReference type="Proteomes" id="UP000246464">
    <property type="component" value="Chromosome 12"/>
</dbReference>
<evidence type="ECO:0000313" key="1">
    <source>
        <dbReference type="EMBL" id="AWP10631.1"/>
    </source>
</evidence>
<dbReference type="AlphaFoldDB" id="A0A2U9C218"/>
<protein>
    <submittedName>
        <fullName evidence="1">Uncharacterized protein</fullName>
    </submittedName>
</protein>
<accession>A0A2U9C218</accession>
<dbReference type="EMBL" id="CP026254">
    <property type="protein sequence ID" value="AWP10631.1"/>
    <property type="molecule type" value="Genomic_DNA"/>
</dbReference>
<evidence type="ECO:0000313" key="2">
    <source>
        <dbReference type="Proteomes" id="UP000246464"/>
    </source>
</evidence>
<sequence>MADKTVNGGRKFLPALPASRSPGKKVFLGKRPPSLYNVNHKEPLAAAVPPVPQYRGPGHHYIVASLRGEAEEERDYAVLTSKEILAEFVLLRAEPGPVNI</sequence>
<reference evidence="1 2" key="1">
    <citation type="submission" date="2017-12" db="EMBL/GenBank/DDBJ databases">
        <title>Integrating genomic resources of turbot (Scophthalmus maximus) in depth evaluation of genetic and physical mapping variation across individuals.</title>
        <authorList>
            <person name="Martinez P."/>
        </authorList>
    </citation>
    <scope>NUCLEOTIDE SEQUENCE [LARGE SCALE GENOMIC DNA]</scope>
</reference>